<dbReference type="Gene3D" id="2.70.70.10">
    <property type="entry name" value="Glucose Permease (Domain IIA)"/>
    <property type="match status" value="1"/>
</dbReference>
<accession>A0A0G1WEM9</accession>
<evidence type="ECO:0000313" key="4">
    <source>
        <dbReference type="Proteomes" id="UP000033882"/>
    </source>
</evidence>
<dbReference type="PANTHER" id="PTHR21666:SF270">
    <property type="entry name" value="MUREIN HYDROLASE ACTIVATOR ENVC"/>
    <property type="match status" value="1"/>
</dbReference>
<feature type="domain" description="M23ase beta-sheet core" evidence="2">
    <location>
        <begin position="287"/>
        <end position="377"/>
    </location>
</feature>
<feature type="coiled-coil region" evidence="1">
    <location>
        <begin position="17"/>
        <end position="44"/>
    </location>
</feature>
<dbReference type="CDD" id="cd12797">
    <property type="entry name" value="M23_peptidase"/>
    <property type="match status" value="1"/>
</dbReference>
<evidence type="ECO:0000259" key="2">
    <source>
        <dbReference type="Pfam" id="PF01551"/>
    </source>
</evidence>
<comment type="caution">
    <text evidence="3">The sequence shown here is derived from an EMBL/GenBank/DDBJ whole genome shotgun (WGS) entry which is preliminary data.</text>
</comment>
<reference evidence="3 4" key="1">
    <citation type="journal article" date="2015" name="Nature">
        <title>rRNA introns, odd ribosomes, and small enigmatic genomes across a large radiation of phyla.</title>
        <authorList>
            <person name="Brown C.T."/>
            <person name="Hug L.A."/>
            <person name="Thomas B.C."/>
            <person name="Sharon I."/>
            <person name="Castelle C.J."/>
            <person name="Singh A."/>
            <person name="Wilkins M.J."/>
            <person name="Williams K.H."/>
            <person name="Banfield J.F."/>
        </authorList>
    </citation>
    <scope>NUCLEOTIDE SEQUENCE [LARGE SCALE GENOMIC DNA]</scope>
</reference>
<name>A0A0G1WEM9_9BACT</name>
<dbReference type="EMBL" id="LCPB01000024">
    <property type="protein sequence ID" value="KKU88783.1"/>
    <property type="molecule type" value="Genomic_DNA"/>
</dbReference>
<proteinExistence type="predicted"/>
<sequence>MLILTLTFPSLVFATSEDDLQEQIEAKQKEVGKINEEIAQTQGQISNLQGTAKTLQGAIGQIDTGIKQATLGIQSSEVNIEKLTLEIESLGYKVDEVGEEVQRKQSQVADLLRTVQRRDKYGFLTSILGSDTLAQGLAEFNALKALQDNISKEAVNLSHLQEDLKGTIDVSSDKKSQLEVEVINLESRKVILDDQRGQKAELLTQTKNQEGVYQNLLGDLEAQQQALLDEISDIESQLSKNFDRSSVPTHQSGYLAWPVTSSGQKTGVITQNYGETAYSSRFYKGRPHNGMDIGAPTGTEVRAGADGTVVRVDYNGLYYQYGRYVLIDHGNGLSTLYAHLSGATAKAGDTVKKGSLIGYVGNTGFATGPHLHFGLYATPSAGWHTSTNREQGGLFSVPPASGLVPIGVTLNPAQYL</sequence>
<dbReference type="Gene3D" id="6.10.250.3150">
    <property type="match status" value="1"/>
</dbReference>
<dbReference type="Pfam" id="PF01551">
    <property type="entry name" value="Peptidase_M23"/>
    <property type="match status" value="1"/>
</dbReference>
<dbReference type="AlphaFoldDB" id="A0A0G1WEM9"/>
<keyword evidence="1" id="KW-0175">Coiled coil</keyword>
<dbReference type="Proteomes" id="UP000033882">
    <property type="component" value="Unassembled WGS sequence"/>
</dbReference>
<evidence type="ECO:0000313" key="3">
    <source>
        <dbReference type="EMBL" id="KKU88783.1"/>
    </source>
</evidence>
<dbReference type="GO" id="GO:0004222">
    <property type="term" value="F:metalloendopeptidase activity"/>
    <property type="evidence" value="ECO:0007669"/>
    <property type="project" value="TreeGrafter"/>
</dbReference>
<gene>
    <name evidence="3" type="ORF">UY19_C0024G0003</name>
</gene>
<dbReference type="InterPro" id="IPR016047">
    <property type="entry name" value="M23ase_b-sheet_dom"/>
</dbReference>
<dbReference type="SUPFAM" id="SSF51261">
    <property type="entry name" value="Duplicated hybrid motif"/>
    <property type="match status" value="1"/>
</dbReference>
<dbReference type="PANTHER" id="PTHR21666">
    <property type="entry name" value="PEPTIDASE-RELATED"/>
    <property type="match status" value="1"/>
</dbReference>
<dbReference type="InterPro" id="IPR011055">
    <property type="entry name" value="Dup_hybrid_motif"/>
</dbReference>
<protein>
    <submittedName>
        <fullName evidence="3">Peptidase M23</fullName>
    </submittedName>
</protein>
<organism evidence="3 4">
    <name type="scientific">Candidatus Wolfebacteria bacterium GW2011_GWA2_47_9b</name>
    <dbReference type="NCBI Taxonomy" id="1619005"/>
    <lineage>
        <taxon>Bacteria</taxon>
        <taxon>Candidatus Wolfeibacteriota</taxon>
    </lineage>
</organism>
<dbReference type="InterPro" id="IPR050570">
    <property type="entry name" value="Cell_wall_metabolism_enzyme"/>
</dbReference>
<evidence type="ECO:0000256" key="1">
    <source>
        <dbReference type="SAM" id="Coils"/>
    </source>
</evidence>